<evidence type="ECO:0000256" key="1">
    <source>
        <dbReference type="SAM" id="MobiDB-lite"/>
    </source>
</evidence>
<reference evidence="3" key="1">
    <citation type="submission" date="2016-10" db="EMBL/GenBank/DDBJ databases">
        <authorList>
            <person name="Varghese N."/>
            <person name="Submissions S."/>
        </authorList>
    </citation>
    <scope>NUCLEOTIDE SEQUENCE [LARGE SCALE GENOMIC DNA]</scope>
    <source>
        <strain evidence="3">DSM 24740</strain>
    </source>
</reference>
<name>A0A1H9F654_9BACT</name>
<dbReference type="PRINTS" id="PR01218">
    <property type="entry name" value="PSTLEXTENSIN"/>
</dbReference>
<protein>
    <submittedName>
        <fullName evidence="2">Uncharacterized protein</fullName>
    </submittedName>
</protein>
<feature type="compositionally biased region" description="Pro residues" evidence="1">
    <location>
        <begin position="68"/>
        <end position="130"/>
    </location>
</feature>
<dbReference type="STRING" id="478744.SAMN05444359_108101"/>
<proteinExistence type="predicted"/>
<keyword evidence="3" id="KW-1185">Reference proteome</keyword>
<dbReference type="InParanoid" id="A0A1H9F654"/>
<dbReference type="InterPro" id="IPR003882">
    <property type="entry name" value="Pistil_extensin"/>
</dbReference>
<dbReference type="AlphaFoldDB" id="A0A1H9F654"/>
<feature type="region of interest" description="Disordered" evidence="1">
    <location>
        <begin position="52"/>
        <end position="134"/>
    </location>
</feature>
<evidence type="ECO:0000313" key="3">
    <source>
        <dbReference type="Proteomes" id="UP000199021"/>
    </source>
</evidence>
<evidence type="ECO:0000313" key="2">
    <source>
        <dbReference type="EMBL" id="SEQ33412.1"/>
    </source>
</evidence>
<dbReference type="Proteomes" id="UP000199021">
    <property type="component" value="Unassembled WGS sequence"/>
</dbReference>
<dbReference type="EMBL" id="FOFB01000008">
    <property type="protein sequence ID" value="SEQ33412.1"/>
    <property type="molecule type" value="Genomic_DNA"/>
</dbReference>
<dbReference type="RefSeq" id="WP_175489312.1">
    <property type="nucleotide sequence ID" value="NZ_FOFB01000008.1"/>
</dbReference>
<organism evidence="2 3">
    <name type="scientific">Neolewinella agarilytica</name>
    <dbReference type="NCBI Taxonomy" id="478744"/>
    <lineage>
        <taxon>Bacteria</taxon>
        <taxon>Pseudomonadati</taxon>
        <taxon>Bacteroidota</taxon>
        <taxon>Saprospiria</taxon>
        <taxon>Saprospirales</taxon>
        <taxon>Lewinellaceae</taxon>
        <taxon>Neolewinella</taxon>
    </lineage>
</organism>
<gene>
    <name evidence="2" type="ORF">SAMN05444359_108101</name>
</gene>
<accession>A0A1H9F654</accession>
<sequence>MPQSPADRLISRITALHKSLQLGEGHKISAMERDLMLGYLRELYEIYAGHQDQPAPPRAAAPAAPKVTPAPAPVPPPAPAPAPAPAPPPPAPAPVAATPAPPPVPVPAPAPAPRVTPTPPPAPPPPPAPTPASSVDAAALFADEGPASPFGRQPLADLTRALTINNRVLFSRDLFGDDNELLNTTLRTLNTSGSFAAARPVLESIARRFDWSEETKVETAREFIELVRRRYA</sequence>